<organism evidence="1 2">
    <name type="scientific">[Candida] railenensis</name>
    <dbReference type="NCBI Taxonomy" id="45579"/>
    <lineage>
        <taxon>Eukaryota</taxon>
        <taxon>Fungi</taxon>
        <taxon>Dikarya</taxon>
        <taxon>Ascomycota</taxon>
        <taxon>Saccharomycotina</taxon>
        <taxon>Pichiomycetes</taxon>
        <taxon>Debaryomycetaceae</taxon>
        <taxon>Kurtzmaniella</taxon>
    </lineage>
</organism>
<dbReference type="OrthoDB" id="2101473at2759"/>
<evidence type="ECO:0000313" key="1">
    <source>
        <dbReference type="EMBL" id="CAH2355863.1"/>
    </source>
</evidence>
<sequence>MYIPKKYLEDSWEHQEPVIRNYPLATVVTNDADGKIIANHIPFFLYIDPETGKKYLQAHFAKVNPQAPSLKEGKEVLVIFQSHDSYISPSYYAGKQETHKYVPTWDFASVHIYGKSRVIDDAQWVRKQLDNFTDQNEKKREDPWTVSQAPENYVKLLQKAIYGLEIEIEQIEGKYKFEQKMNAADIKGVEKGLAEDGIHEVSKFVKEANERS</sequence>
<comment type="caution">
    <text evidence="1">The sequence shown here is derived from an EMBL/GenBank/DDBJ whole genome shotgun (WGS) entry which is preliminary data.</text>
</comment>
<dbReference type="AlphaFoldDB" id="A0A9P0QWE1"/>
<dbReference type="InterPro" id="IPR007396">
    <property type="entry name" value="TR_PAI2-type"/>
</dbReference>
<dbReference type="InterPro" id="IPR012349">
    <property type="entry name" value="Split_barrel_FMN-bd"/>
</dbReference>
<reference evidence="1" key="1">
    <citation type="submission" date="2022-03" db="EMBL/GenBank/DDBJ databases">
        <authorList>
            <person name="Legras J.-L."/>
            <person name="Devillers H."/>
            <person name="Grondin C."/>
        </authorList>
    </citation>
    <scope>NUCLEOTIDE SEQUENCE</scope>
    <source>
        <strain evidence="1">CLIB 1423</strain>
    </source>
</reference>
<dbReference type="Pfam" id="PF04299">
    <property type="entry name" value="FMN_bind_2"/>
    <property type="match status" value="1"/>
</dbReference>
<dbReference type="Proteomes" id="UP000837801">
    <property type="component" value="Unassembled WGS sequence"/>
</dbReference>
<gene>
    <name evidence="1" type="ORF">CLIB1423_36S00562</name>
</gene>
<keyword evidence="2" id="KW-1185">Reference proteome</keyword>
<dbReference type="PANTHER" id="PTHR35802">
    <property type="entry name" value="PROTEASE SYNTHASE AND SPORULATION PROTEIN PAI 2"/>
    <property type="match status" value="1"/>
</dbReference>
<dbReference type="EMBL" id="CAKXYY010000036">
    <property type="protein sequence ID" value="CAH2355863.1"/>
    <property type="molecule type" value="Genomic_DNA"/>
</dbReference>
<protein>
    <recommendedName>
        <fullName evidence="3">Transcriptional regulator</fullName>
    </recommendedName>
</protein>
<proteinExistence type="predicted"/>
<dbReference type="PANTHER" id="PTHR35802:SF1">
    <property type="entry name" value="PROTEASE SYNTHASE AND SPORULATION PROTEIN PAI 2"/>
    <property type="match status" value="1"/>
</dbReference>
<evidence type="ECO:0000313" key="2">
    <source>
        <dbReference type="Proteomes" id="UP000837801"/>
    </source>
</evidence>
<dbReference type="PIRSF" id="PIRSF010372">
    <property type="entry name" value="PaiB"/>
    <property type="match status" value="1"/>
</dbReference>
<evidence type="ECO:0008006" key="3">
    <source>
        <dbReference type="Google" id="ProtNLM"/>
    </source>
</evidence>
<name>A0A9P0QWE1_9ASCO</name>
<dbReference type="SUPFAM" id="SSF50475">
    <property type="entry name" value="FMN-binding split barrel"/>
    <property type="match status" value="1"/>
</dbReference>
<dbReference type="Gene3D" id="2.30.110.10">
    <property type="entry name" value="Electron Transport, Fmn-binding Protein, Chain A"/>
    <property type="match status" value="1"/>
</dbReference>
<accession>A0A9P0QWE1</accession>